<name>A0A833JH49_9BACT</name>
<feature type="transmembrane region" description="Helical" evidence="8">
    <location>
        <begin position="12"/>
        <end position="29"/>
    </location>
</feature>
<evidence type="ECO:0000313" key="10">
    <source>
        <dbReference type="EMBL" id="KAB8033328.1"/>
    </source>
</evidence>
<keyword evidence="11" id="KW-1185">Reference proteome</keyword>
<feature type="transmembrane region" description="Helical" evidence="8">
    <location>
        <begin position="120"/>
        <end position="139"/>
    </location>
</feature>
<reference evidence="10 11" key="1">
    <citation type="submission" date="2019-10" db="EMBL/GenBank/DDBJ databases">
        <title>New genus of Silvanigrellaceae.</title>
        <authorList>
            <person name="Pitt A."/>
            <person name="Hahn M.W."/>
        </authorList>
    </citation>
    <scope>NUCLEOTIDE SEQUENCE [LARGE SCALE GENOMIC DNA]</scope>
    <source>
        <strain evidence="10 11">33A1-SZDP</strain>
    </source>
</reference>
<feature type="transmembrane region" description="Helical" evidence="8">
    <location>
        <begin position="94"/>
        <end position="111"/>
    </location>
</feature>
<accession>A0A833JH49</accession>
<dbReference type="GO" id="GO:0009103">
    <property type="term" value="P:lipopolysaccharide biosynthetic process"/>
    <property type="evidence" value="ECO:0007669"/>
    <property type="project" value="UniProtKB-ARBA"/>
</dbReference>
<keyword evidence="5 8" id="KW-0812">Transmembrane</keyword>
<gene>
    <name evidence="10" type="ORF">GCL57_01115</name>
</gene>
<keyword evidence="4" id="KW-0808">Transferase</keyword>
<feature type="domain" description="Glycosyltransferase RgtA/B/C/D-like" evidence="9">
    <location>
        <begin position="70"/>
        <end position="228"/>
    </location>
</feature>
<proteinExistence type="predicted"/>
<feature type="transmembrane region" description="Helical" evidence="8">
    <location>
        <begin position="324"/>
        <end position="345"/>
    </location>
</feature>
<sequence length="487" mass="57645">MFSYIFRQKIILQSLPYLLIFVIVFPKLLGHGMFVDGVLYATVARNMSQGIGHFWQPHYTETMYTSFLEHPPLAIYLQSIIFDIFGDYRWIERVYTFIIGLSQLFLISLVWKNISQDKSLSWCAPFLFVITPVVFWVIANNELENTLVIFMLLSTLFIVYGCKTIKTWKAVFYGFIAALFIFLGFLSKGVFAFYPMFFPFFCYFFLKDSNKSKTIICQISIIFYLVFMMILLLLNADARRFFEVYFENQVFRSIAGKREIDNPHFQILWVLIEQIVLPMAICIILVLYNRNFKLLNFNKNTALFFLMALSASLPLVISSKNHGWYLMISMPFYAMTLASLFSNYLNKLQDWFLYKSYGFILLKIIFIFLIFLTIILSVRNFDKILKNAQYHTDFTAQGVMPITNMQINFCPWFRDNTESWMMIANFARDYKLSLSPGQNNRYRVYLLNQEKICPIPKACKRYFPYKPEKYALFDCKNDFNVNFHHNK</sequence>
<keyword evidence="7 8" id="KW-0472">Membrane</keyword>
<keyword evidence="6 8" id="KW-1133">Transmembrane helix</keyword>
<dbReference type="RefSeq" id="WP_152211415.1">
    <property type="nucleotide sequence ID" value="NZ_WFLN01000004.1"/>
</dbReference>
<feature type="transmembrane region" description="Helical" evidence="8">
    <location>
        <begin position="300"/>
        <end position="317"/>
    </location>
</feature>
<dbReference type="Proteomes" id="UP000442694">
    <property type="component" value="Unassembled WGS sequence"/>
</dbReference>
<keyword evidence="2" id="KW-1003">Cell membrane</keyword>
<evidence type="ECO:0000256" key="2">
    <source>
        <dbReference type="ARBA" id="ARBA00022475"/>
    </source>
</evidence>
<feature type="transmembrane region" description="Helical" evidence="8">
    <location>
        <begin position="357"/>
        <end position="378"/>
    </location>
</feature>
<feature type="transmembrane region" description="Helical" evidence="8">
    <location>
        <begin position="267"/>
        <end position="288"/>
    </location>
</feature>
<evidence type="ECO:0000256" key="5">
    <source>
        <dbReference type="ARBA" id="ARBA00022692"/>
    </source>
</evidence>
<evidence type="ECO:0000256" key="6">
    <source>
        <dbReference type="ARBA" id="ARBA00022989"/>
    </source>
</evidence>
<dbReference type="EMBL" id="WFLN01000004">
    <property type="protein sequence ID" value="KAB8033328.1"/>
    <property type="molecule type" value="Genomic_DNA"/>
</dbReference>
<dbReference type="InterPro" id="IPR038731">
    <property type="entry name" value="RgtA/B/C-like"/>
</dbReference>
<dbReference type="GO" id="GO:0016763">
    <property type="term" value="F:pentosyltransferase activity"/>
    <property type="evidence" value="ECO:0007669"/>
    <property type="project" value="TreeGrafter"/>
</dbReference>
<protein>
    <recommendedName>
        <fullName evidence="9">Glycosyltransferase RgtA/B/C/D-like domain-containing protein</fullName>
    </recommendedName>
</protein>
<evidence type="ECO:0000313" key="11">
    <source>
        <dbReference type="Proteomes" id="UP000442694"/>
    </source>
</evidence>
<evidence type="ECO:0000259" key="9">
    <source>
        <dbReference type="Pfam" id="PF13231"/>
    </source>
</evidence>
<organism evidence="10 11">
    <name type="scientific">Fluviispira multicolorata</name>
    <dbReference type="NCBI Taxonomy" id="2654512"/>
    <lineage>
        <taxon>Bacteria</taxon>
        <taxon>Pseudomonadati</taxon>
        <taxon>Bdellovibrionota</taxon>
        <taxon>Oligoflexia</taxon>
        <taxon>Silvanigrellales</taxon>
        <taxon>Silvanigrellaceae</taxon>
        <taxon>Fluviispira</taxon>
    </lineage>
</organism>
<comment type="subcellular location">
    <subcellularLocation>
        <location evidence="1">Cell membrane</location>
        <topology evidence="1">Multi-pass membrane protein</topology>
    </subcellularLocation>
</comment>
<dbReference type="PANTHER" id="PTHR33908:SF11">
    <property type="entry name" value="MEMBRANE PROTEIN"/>
    <property type="match status" value="1"/>
</dbReference>
<dbReference type="PANTHER" id="PTHR33908">
    <property type="entry name" value="MANNOSYLTRANSFERASE YKCB-RELATED"/>
    <property type="match status" value="1"/>
</dbReference>
<dbReference type="GO" id="GO:0005886">
    <property type="term" value="C:plasma membrane"/>
    <property type="evidence" value="ECO:0007669"/>
    <property type="project" value="UniProtKB-SubCell"/>
</dbReference>
<dbReference type="Pfam" id="PF13231">
    <property type="entry name" value="PMT_2"/>
    <property type="match status" value="1"/>
</dbReference>
<evidence type="ECO:0000256" key="3">
    <source>
        <dbReference type="ARBA" id="ARBA00022676"/>
    </source>
</evidence>
<dbReference type="AlphaFoldDB" id="A0A833JH49"/>
<evidence type="ECO:0000256" key="1">
    <source>
        <dbReference type="ARBA" id="ARBA00004651"/>
    </source>
</evidence>
<evidence type="ECO:0000256" key="4">
    <source>
        <dbReference type="ARBA" id="ARBA00022679"/>
    </source>
</evidence>
<dbReference type="InterPro" id="IPR050297">
    <property type="entry name" value="LipidA_mod_glycosyltrf_83"/>
</dbReference>
<evidence type="ECO:0000256" key="7">
    <source>
        <dbReference type="ARBA" id="ARBA00023136"/>
    </source>
</evidence>
<feature type="transmembrane region" description="Helical" evidence="8">
    <location>
        <begin position="145"/>
        <end position="163"/>
    </location>
</feature>
<comment type="caution">
    <text evidence="10">The sequence shown here is derived from an EMBL/GenBank/DDBJ whole genome shotgun (WGS) entry which is preliminary data.</text>
</comment>
<feature type="transmembrane region" description="Helical" evidence="8">
    <location>
        <begin position="170"/>
        <end position="194"/>
    </location>
</feature>
<keyword evidence="3" id="KW-0328">Glycosyltransferase</keyword>
<evidence type="ECO:0000256" key="8">
    <source>
        <dbReference type="SAM" id="Phobius"/>
    </source>
</evidence>
<feature type="transmembrane region" description="Helical" evidence="8">
    <location>
        <begin position="214"/>
        <end position="234"/>
    </location>
</feature>